<feature type="compositionally biased region" description="Polar residues" evidence="6">
    <location>
        <begin position="562"/>
        <end position="586"/>
    </location>
</feature>
<accession>A0ABM0ZZR0</accession>
<feature type="compositionally biased region" description="Low complexity" evidence="6">
    <location>
        <begin position="45"/>
        <end position="66"/>
    </location>
</feature>
<keyword evidence="4" id="KW-0969">Cilium</keyword>
<keyword evidence="3" id="KW-0677">Repeat</keyword>
<feature type="compositionally biased region" description="Polar residues" evidence="6">
    <location>
        <begin position="11"/>
        <end position="20"/>
    </location>
</feature>
<dbReference type="RefSeq" id="XP_005098196.1">
    <property type="nucleotide sequence ID" value="XM_005098139.3"/>
</dbReference>
<evidence type="ECO:0000256" key="6">
    <source>
        <dbReference type="SAM" id="MobiDB-lite"/>
    </source>
</evidence>
<evidence type="ECO:0000313" key="8">
    <source>
        <dbReference type="RefSeq" id="XP_005098195.1"/>
    </source>
</evidence>
<keyword evidence="7" id="KW-1185">Reference proteome</keyword>
<dbReference type="Pfam" id="PF14580">
    <property type="entry name" value="LRR_9"/>
    <property type="match status" value="1"/>
</dbReference>
<gene>
    <name evidence="8 9 10" type="primary">LOC101847956</name>
</gene>
<feature type="compositionally biased region" description="Basic and acidic residues" evidence="6">
    <location>
        <begin position="35"/>
        <end position="44"/>
    </location>
</feature>
<sequence>MPSIEVLEDSNPLSEQQNVTVPKIVEVSDPPETTKFSEEKKADQTEGNSTDTSNNNTKTETNNNNTELKKSGGNVPEEDKENKSKYPSVLTKAFLRQHCKDLKLYLTPELNDVLYLHYKGIYHIENLEEYTGLKCLWLECNGINKIQNLDKQTELRCLYLQQNLIGKLENLEALQKLDNLNVSHNVITRIENLACLPVLNTLNISHNKLRSADDLSHLVECPNLSILDLSHNKIDDPDAIDVLIKMKNLRVLNLTGNAVIQEIKYYRKNMTVKLQNLQYLDDRPVFPKDRACAEAWAEGGLEAEKAERERWSNRERRKIMESVDSLLNMRKTSIAKRIERELNEKNEAEGKTDKVEVDVESVDWLYGTYKIKGDDTVHHRKEESVDEEEDGEEGEEEVSEEDQTTTKQAEEVKAQPESPAAPAEPIEVLEVKSQDSKTQGGIFSQRDEKNSEEKPTKLLITALEEDDEDEQDEYEDLPDLEDIEDESSPRSSVRTPSEGISAAVKEDKPYKPMIEILEDEPAEVEGPMETLTFPSSHTASQRSKVLIEDITLSMQEEEEESCSLSAQESTATREGNSSTLTFTGIQEMTEVSGGQEVTERPTNQESEDLLNTLATKMPLKDQLHLPVNPPPADEEEEEEEDRSLDADLEDLD</sequence>
<name>A0ABM0ZZR0_APLCA</name>
<feature type="region of interest" description="Disordered" evidence="6">
    <location>
        <begin position="1"/>
        <end position="84"/>
    </location>
</feature>
<keyword evidence="2" id="KW-0433">Leucine-rich repeat</keyword>
<evidence type="ECO:0000313" key="9">
    <source>
        <dbReference type="RefSeq" id="XP_005098196.1"/>
    </source>
</evidence>
<evidence type="ECO:0000313" key="7">
    <source>
        <dbReference type="Proteomes" id="UP000694888"/>
    </source>
</evidence>
<reference evidence="8 9" key="1">
    <citation type="submission" date="2025-05" db="UniProtKB">
        <authorList>
            <consortium name="RefSeq"/>
        </authorList>
    </citation>
    <scope>IDENTIFICATION</scope>
</reference>
<feature type="compositionally biased region" description="Polar residues" evidence="6">
    <location>
        <begin position="532"/>
        <end position="542"/>
    </location>
</feature>
<dbReference type="InterPro" id="IPR050576">
    <property type="entry name" value="Cilia_flagella_integrity"/>
</dbReference>
<dbReference type="InterPro" id="IPR001611">
    <property type="entry name" value="Leu-rich_rpt"/>
</dbReference>
<feature type="region of interest" description="Disordered" evidence="6">
    <location>
        <begin position="521"/>
        <end position="542"/>
    </location>
</feature>
<evidence type="ECO:0000256" key="5">
    <source>
        <dbReference type="ARBA" id="ARBA00023273"/>
    </source>
</evidence>
<dbReference type="GeneID" id="101847956"/>
<feature type="compositionally biased region" description="Acidic residues" evidence="6">
    <location>
        <begin position="384"/>
        <end position="403"/>
    </location>
</feature>
<evidence type="ECO:0000256" key="4">
    <source>
        <dbReference type="ARBA" id="ARBA00023069"/>
    </source>
</evidence>
<protein>
    <submittedName>
        <fullName evidence="8 9">Dynein assembly factor 1, axonemal</fullName>
    </submittedName>
</protein>
<dbReference type="PANTHER" id="PTHR45973">
    <property type="entry name" value="PROTEIN PHOSPHATASE 1 REGULATORY SUBUNIT SDS22-RELATED"/>
    <property type="match status" value="1"/>
</dbReference>
<dbReference type="InterPro" id="IPR032675">
    <property type="entry name" value="LRR_dom_sf"/>
</dbReference>
<evidence type="ECO:0000256" key="1">
    <source>
        <dbReference type="ARBA" id="ARBA00004138"/>
    </source>
</evidence>
<keyword evidence="5" id="KW-0966">Cell projection</keyword>
<feature type="region of interest" description="Disordered" evidence="6">
    <location>
        <begin position="554"/>
        <end position="652"/>
    </location>
</feature>
<dbReference type="RefSeq" id="XP_005098195.1">
    <property type="nucleotide sequence ID" value="XM_005098138.3"/>
</dbReference>
<dbReference type="RefSeq" id="XP_012937881.1">
    <property type="nucleotide sequence ID" value="XM_013082427.2"/>
</dbReference>
<feature type="compositionally biased region" description="Low complexity" evidence="6">
    <location>
        <begin position="415"/>
        <end position="426"/>
    </location>
</feature>
<feature type="compositionally biased region" description="Acidic residues" evidence="6">
    <location>
        <begin position="463"/>
        <end position="486"/>
    </location>
</feature>
<proteinExistence type="predicted"/>
<feature type="compositionally biased region" description="Basic and acidic residues" evidence="6">
    <location>
        <begin position="445"/>
        <end position="456"/>
    </location>
</feature>
<dbReference type="Gene3D" id="3.80.10.10">
    <property type="entry name" value="Ribonuclease Inhibitor"/>
    <property type="match status" value="2"/>
</dbReference>
<feature type="compositionally biased region" description="Acidic residues" evidence="6">
    <location>
        <begin position="632"/>
        <end position="652"/>
    </location>
</feature>
<evidence type="ECO:0000256" key="3">
    <source>
        <dbReference type="ARBA" id="ARBA00022737"/>
    </source>
</evidence>
<dbReference type="SUPFAM" id="SSF52075">
    <property type="entry name" value="Outer arm dynein light chain 1"/>
    <property type="match status" value="1"/>
</dbReference>
<comment type="subcellular location">
    <subcellularLocation>
        <location evidence="1">Cell projection</location>
        <location evidence="1">Cilium</location>
    </subcellularLocation>
</comment>
<evidence type="ECO:0000256" key="2">
    <source>
        <dbReference type="ARBA" id="ARBA00022614"/>
    </source>
</evidence>
<dbReference type="PROSITE" id="PS51450">
    <property type="entry name" value="LRR"/>
    <property type="match status" value="5"/>
</dbReference>
<organism evidence="7 10">
    <name type="scientific">Aplysia californica</name>
    <name type="common">California sea hare</name>
    <dbReference type="NCBI Taxonomy" id="6500"/>
    <lineage>
        <taxon>Eukaryota</taxon>
        <taxon>Metazoa</taxon>
        <taxon>Spiralia</taxon>
        <taxon>Lophotrochozoa</taxon>
        <taxon>Mollusca</taxon>
        <taxon>Gastropoda</taxon>
        <taxon>Heterobranchia</taxon>
        <taxon>Euthyneura</taxon>
        <taxon>Tectipleura</taxon>
        <taxon>Aplysiida</taxon>
        <taxon>Aplysioidea</taxon>
        <taxon>Aplysiidae</taxon>
        <taxon>Aplysia</taxon>
    </lineage>
</organism>
<feature type="region of interest" description="Disordered" evidence="6">
    <location>
        <begin position="376"/>
        <end position="507"/>
    </location>
</feature>
<dbReference type="SMART" id="SM00365">
    <property type="entry name" value="LRR_SD22"/>
    <property type="match status" value="5"/>
</dbReference>
<evidence type="ECO:0000313" key="10">
    <source>
        <dbReference type="RefSeq" id="XP_012937881.1"/>
    </source>
</evidence>
<dbReference type="Proteomes" id="UP000694888">
    <property type="component" value="Unplaced"/>
</dbReference>
<dbReference type="PANTHER" id="PTHR45973:SF9">
    <property type="entry name" value="LEUCINE-RICH REPEAT-CONTAINING PROTEIN 46"/>
    <property type="match status" value="1"/>
</dbReference>